<evidence type="ECO:0000259" key="1">
    <source>
        <dbReference type="Pfam" id="PF03732"/>
    </source>
</evidence>
<dbReference type="EMBL" id="BQNB010014066">
    <property type="protein sequence ID" value="GJT23575.1"/>
    <property type="molecule type" value="Genomic_DNA"/>
</dbReference>
<evidence type="ECO:0000313" key="2">
    <source>
        <dbReference type="EMBL" id="GJT23575.1"/>
    </source>
</evidence>
<protein>
    <submittedName>
        <fullName evidence="2">Retrotransposon ORF1</fullName>
    </submittedName>
</protein>
<dbReference type="Proteomes" id="UP001151760">
    <property type="component" value="Unassembled WGS sequence"/>
</dbReference>
<dbReference type="Pfam" id="PF03732">
    <property type="entry name" value="Retrotrans_gag"/>
    <property type="match status" value="1"/>
</dbReference>
<organism evidence="2 3">
    <name type="scientific">Tanacetum coccineum</name>
    <dbReference type="NCBI Taxonomy" id="301880"/>
    <lineage>
        <taxon>Eukaryota</taxon>
        <taxon>Viridiplantae</taxon>
        <taxon>Streptophyta</taxon>
        <taxon>Embryophyta</taxon>
        <taxon>Tracheophyta</taxon>
        <taxon>Spermatophyta</taxon>
        <taxon>Magnoliopsida</taxon>
        <taxon>eudicotyledons</taxon>
        <taxon>Gunneridae</taxon>
        <taxon>Pentapetalae</taxon>
        <taxon>asterids</taxon>
        <taxon>campanulids</taxon>
        <taxon>Asterales</taxon>
        <taxon>Asteraceae</taxon>
        <taxon>Asteroideae</taxon>
        <taxon>Anthemideae</taxon>
        <taxon>Anthemidinae</taxon>
        <taxon>Tanacetum</taxon>
    </lineage>
</organism>
<feature type="domain" description="Retrotransposon gag" evidence="1">
    <location>
        <begin position="170"/>
        <end position="226"/>
    </location>
</feature>
<proteinExistence type="predicted"/>
<evidence type="ECO:0000313" key="3">
    <source>
        <dbReference type="Proteomes" id="UP001151760"/>
    </source>
</evidence>
<sequence>MLSRLPTTEFDADCFLIKHEYRNPCADNICYGGIGVDAGGKTTVCLAYVQSSLLGTQIAVNINSKGMSTPRKFNDKYVELGALIHEKNSDPTQFIDFKDIVILLTVKRKVNAIKRTELLADHLSSTRRIVFTFLNEHLQNGFQQKWLITSKLDPEMYDSSESVMTKDIIKRQFGSISTWEDLTTRFLAQFFPPRRTAKLCNNILMFQQHHGESLSEAWTPGRRLRKIRPNEAWDTIKRLAQYENEGWNDAFTSEEVSFNYENTDVEQLLGIMERKVDTLIKNAISLIYAMSKRARSTRGHASSSHNETMEEKVCKFGLFDNEDHQMNYNTLAGCSIHSGDVVDWEFLSNKGLAHSFFDSINTDPFSEPQWANLFQINEPIFRELACEFFALFEFDATPCRYDLLHKGVKFRLGGLEREMHLLEFGWRVGLYSERESREAATHRNTKSKSIRNPRIKLAHRCITMTIMGRKETTNRVTKIDLFYLYCIFREGVPPPHVYRKTSLIKMGVIMELYEGECCWPATREVAGEGGGDDEEGY</sequence>
<name>A0ABQ5C909_9ASTR</name>
<reference evidence="2" key="1">
    <citation type="journal article" date="2022" name="Int. J. Mol. Sci.">
        <title>Draft Genome of Tanacetum Coccineum: Genomic Comparison of Closely Related Tanacetum-Family Plants.</title>
        <authorList>
            <person name="Yamashiro T."/>
            <person name="Shiraishi A."/>
            <person name="Nakayama K."/>
            <person name="Satake H."/>
        </authorList>
    </citation>
    <scope>NUCLEOTIDE SEQUENCE</scope>
</reference>
<reference evidence="2" key="2">
    <citation type="submission" date="2022-01" db="EMBL/GenBank/DDBJ databases">
        <authorList>
            <person name="Yamashiro T."/>
            <person name="Shiraishi A."/>
            <person name="Satake H."/>
            <person name="Nakayama K."/>
        </authorList>
    </citation>
    <scope>NUCLEOTIDE SEQUENCE</scope>
</reference>
<comment type="caution">
    <text evidence="2">The sequence shown here is derived from an EMBL/GenBank/DDBJ whole genome shotgun (WGS) entry which is preliminary data.</text>
</comment>
<gene>
    <name evidence="2" type="ORF">Tco_0893512</name>
</gene>
<accession>A0ABQ5C909</accession>
<dbReference type="InterPro" id="IPR005162">
    <property type="entry name" value="Retrotrans_gag_dom"/>
</dbReference>
<keyword evidence="3" id="KW-1185">Reference proteome</keyword>